<dbReference type="Proteomes" id="UP000295097">
    <property type="component" value="Unassembled WGS sequence"/>
</dbReference>
<protein>
    <recommendedName>
        <fullName evidence="3">Mor transcription activator family protein</fullName>
    </recommendedName>
</protein>
<keyword evidence="2" id="KW-1185">Reference proteome</keyword>
<dbReference type="AlphaFoldDB" id="A0A4R3NMF8"/>
<evidence type="ECO:0000313" key="1">
    <source>
        <dbReference type="EMBL" id="TCT35393.1"/>
    </source>
</evidence>
<accession>A0A4R3NMF8</accession>
<evidence type="ECO:0008006" key="3">
    <source>
        <dbReference type="Google" id="ProtNLM"/>
    </source>
</evidence>
<dbReference type="EMBL" id="SMAR01000026">
    <property type="protein sequence ID" value="TCT35393.1"/>
    <property type="molecule type" value="Genomic_DNA"/>
</dbReference>
<reference evidence="1 2" key="1">
    <citation type="submission" date="2019-03" db="EMBL/GenBank/DDBJ databases">
        <title>Freshwater and sediment microbial communities from various areas in North America, analyzing microbe dynamics in response to fracking.</title>
        <authorList>
            <person name="Lamendella R."/>
        </authorList>
    </citation>
    <scope>NUCLEOTIDE SEQUENCE [LARGE SCALE GENOMIC DNA]</scope>
    <source>
        <strain evidence="1 2">175.2</strain>
    </source>
</reference>
<gene>
    <name evidence="1" type="ORF">EDC90_102648</name>
</gene>
<name>A0A4R3NMF8_9HYPH</name>
<sequence>MFDDERRDMEQELRDMLGGEDFLKLVERVGGIRFYVPNDPAKSADKEGLGSDILHRLSAAYAGEYIKVPLARRWRADQYRLQGQSHADIARRLGMSESGVYKLFKAAPRPAKPRKPTRQMDLF</sequence>
<organism evidence="1 2">
    <name type="scientific">Martelella mediterranea</name>
    <dbReference type="NCBI Taxonomy" id="293089"/>
    <lineage>
        <taxon>Bacteria</taxon>
        <taxon>Pseudomonadati</taxon>
        <taxon>Pseudomonadota</taxon>
        <taxon>Alphaproteobacteria</taxon>
        <taxon>Hyphomicrobiales</taxon>
        <taxon>Aurantimonadaceae</taxon>
        <taxon>Martelella</taxon>
    </lineage>
</organism>
<dbReference type="RefSeq" id="WP_245511075.1">
    <property type="nucleotide sequence ID" value="NZ_SMAR01000026.1"/>
</dbReference>
<comment type="caution">
    <text evidence="1">The sequence shown here is derived from an EMBL/GenBank/DDBJ whole genome shotgun (WGS) entry which is preliminary data.</text>
</comment>
<evidence type="ECO:0000313" key="2">
    <source>
        <dbReference type="Proteomes" id="UP000295097"/>
    </source>
</evidence>
<proteinExistence type="predicted"/>